<sequence>MIPSRTVTPLPFSVAPEQPYLDTGCIINQITSSLSTSYRDYPEDRVREASRSDQASVAVDRLSTYDSHAGHTSRKQNRHQRHTQPTPQCDLHRPPQQRAYTCPHYPSANIRNEDYYPHAKRYIRSGVKKSNK</sequence>
<evidence type="ECO:0000313" key="3">
    <source>
        <dbReference type="Proteomes" id="UP000248340"/>
    </source>
</evidence>
<dbReference type="VEuPathDB" id="FungiDB:BO82DRAFT_130355"/>
<feature type="compositionally biased region" description="Basic and acidic residues" evidence="1">
    <location>
        <begin position="42"/>
        <end position="51"/>
    </location>
</feature>
<feature type="region of interest" description="Disordered" evidence="1">
    <location>
        <begin position="42"/>
        <end position="116"/>
    </location>
</feature>
<feature type="compositionally biased region" description="Basic residues" evidence="1">
    <location>
        <begin position="71"/>
        <end position="82"/>
    </location>
</feature>
<evidence type="ECO:0000313" key="2">
    <source>
        <dbReference type="EMBL" id="PYH79495.1"/>
    </source>
</evidence>
<accession>A0A319C2Z9</accession>
<gene>
    <name evidence="2" type="ORF">BO82DRAFT_130355</name>
</gene>
<proteinExistence type="predicted"/>
<dbReference type="GeneID" id="37132703"/>
<evidence type="ECO:0000256" key="1">
    <source>
        <dbReference type="SAM" id="MobiDB-lite"/>
    </source>
</evidence>
<reference evidence="2 3" key="1">
    <citation type="submission" date="2016-12" db="EMBL/GenBank/DDBJ databases">
        <title>The genomes of Aspergillus section Nigri reveals drivers in fungal speciation.</title>
        <authorList>
            <consortium name="DOE Joint Genome Institute"/>
            <person name="Vesth T.C."/>
            <person name="Nybo J."/>
            <person name="Theobald S."/>
            <person name="Brandl J."/>
            <person name="Frisvad J.C."/>
            <person name="Nielsen K.F."/>
            <person name="Lyhne E.K."/>
            <person name="Kogle M.E."/>
            <person name="Kuo A."/>
            <person name="Riley R."/>
            <person name="Clum A."/>
            <person name="Nolan M."/>
            <person name="Lipzen A."/>
            <person name="Salamov A."/>
            <person name="Henrissat B."/>
            <person name="Wiebenga A."/>
            <person name="De Vries R.P."/>
            <person name="Grigoriev I.V."/>
            <person name="Mortensen U.H."/>
            <person name="Andersen M.R."/>
            <person name="Baker S.E."/>
        </authorList>
    </citation>
    <scope>NUCLEOTIDE SEQUENCE [LARGE SCALE GENOMIC DNA]</scope>
    <source>
        <strain evidence="2 3">CBS 121591</strain>
    </source>
</reference>
<dbReference type="AlphaFoldDB" id="A0A319C2Z9"/>
<organism evidence="2 3">
    <name type="scientific">Aspergillus uvarum CBS 121591</name>
    <dbReference type="NCBI Taxonomy" id="1448315"/>
    <lineage>
        <taxon>Eukaryota</taxon>
        <taxon>Fungi</taxon>
        <taxon>Dikarya</taxon>
        <taxon>Ascomycota</taxon>
        <taxon>Pezizomycotina</taxon>
        <taxon>Eurotiomycetes</taxon>
        <taxon>Eurotiomycetidae</taxon>
        <taxon>Eurotiales</taxon>
        <taxon>Aspergillaceae</taxon>
        <taxon>Aspergillus</taxon>
        <taxon>Aspergillus subgen. Circumdati</taxon>
    </lineage>
</organism>
<protein>
    <submittedName>
        <fullName evidence="2">Uncharacterized protein</fullName>
    </submittedName>
</protein>
<dbReference type="RefSeq" id="XP_025489695.1">
    <property type="nucleotide sequence ID" value="XM_025629962.1"/>
</dbReference>
<dbReference type="EMBL" id="KZ821718">
    <property type="protein sequence ID" value="PYH79495.1"/>
    <property type="molecule type" value="Genomic_DNA"/>
</dbReference>
<dbReference type="Proteomes" id="UP000248340">
    <property type="component" value="Unassembled WGS sequence"/>
</dbReference>
<keyword evidence="3" id="KW-1185">Reference proteome</keyword>
<name>A0A319C2Z9_9EURO</name>